<evidence type="ECO:0000259" key="8">
    <source>
        <dbReference type="Pfam" id="PF22924"/>
    </source>
</evidence>
<dbReference type="InterPro" id="IPR036250">
    <property type="entry name" value="AcylCo_DH-like_C"/>
</dbReference>
<protein>
    <submittedName>
        <fullName evidence="9">Acyl-CoA dehydrogenase</fullName>
    </submittedName>
</protein>
<feature type="region of interest" description="Disordered" evidence="6">
    <location>
        <begin position="1"/>
        <end position="21"/>
    </location>
</feature>
<evidence type="ECO:0000256" key="5">
    <source>
        <dbReference type="ARBA" id="ARBA00023002"/>
    </source>
</evidence>
<dbReference type="PIRSF" id="PIRSF000168">
    <property type="entry name" value="Acyl-CoA_oxidase"/>
    <property type="match status" value="1"/>
</dbReference>
<dbReference type="SUPFAM" id="SSF56645">
    <property type="entry name" value="Acyl-CoA dehydrogenase NM domain-like"/>
    <property type="match status" value="1"/>
</dbReference>
<proteinExistence type="inferred from homology"/>
<dbReference type="PANTHER" id="PTHR10909">
    <property type="entry name" value="ELECTRON TRANSPORT OXIDOREDUCTASE"/>
    <property type="match status" value="1"/>
</dbReference>
<accession>A0ABU2TTQ4</accession>
<dbReference type="Gene3D" id="1.20.140.10">
    <property type="entry name" value="Butyryl-CoA Dehydrogenase, subunit A, domain 3"/>
    <property type="match status" value="2"/>
</dbReference>
<dbReference type="Pfam" id="PF22924">
    <property type="entry name" value="ACOX_C_alpha1"/>
    <property type="match status" value="1"/>
</dbReference>
<evidence type="ECO:0000259" key="7">
    <source>
        <dbReference type="Pfam" id="PF01756"/>
    </source>
</evidence>
<feature type="domain" description="Acyl-CoA oxidase C-alpha1" evidence="8">
    <location>
        <begin position="329"/>
        <end position="473"/>
    </location>
</feature>
<keyword evidence="5" id="KW-0560">Oxidoreductase</keyword>
<dbReference type="SUPFAM" id="SSF47203">
    <property type="entry name" value="Acyl-CoA dehydrogenase C-terminal domain-like"/>
    <property type="match status" value="2"/>
</dbReference>
<evidence type="ECO:0000256" key="3">
    <source>
        <dbReference type="ARBA" id="ARBA00022630"/>
    </source>
</evidence>
<dbReference type="EMBL" id="JAVREY010000014">
    <property type="protein sequence ID" value="MDT0464346.1"/>
    <property type="molecule type" value="Genomic_DNA"/>
</dbReference>
<sequence>MAVSTFEALAAETTEDPAIRERTASTHDLAVREAPAAPAAQALPEGRETPAQAGPAGRPVADELARLLFEGPQREHRHGIWRKTISGAAFSYRPGLPPAERAALSYDRLRLLNEVLVDPDRFVADPHRLAALHEWIGPVDGGLTTLASIHYNLFLGSLVDHDHESRDLSAFTALHSTGTFLCTELEHGNDVAAMETVAAYDRASDGFRLHTPTPGARKFMPNTSLTGGPKTAAVAARLLVDDEDQGVFLFLTPLSDEKGHLPGVTVRRLPDRTGTPVDHCLTSFEQVWLPREALLQADHGRLDRNGTLTSNLGNRRKRLLRSINRVTMGKLCMSAGTLGMARAALTIAVRYAHSRLIAGPRAGERIPLDAHRSHHGRLLDGLATAYAMTFLHRAVVDRFAAHTEQDREEVERLTAVAKGWITWQAREIATECRERCGAQGLFPANGIADLTANIEGGITAEGDNLVIWVKAASEMVFGHESAKPETLPAGDLTDLPFLRGLLAQSEAIWQTRARTALREGPSGDPVGRWNVTSSAALEMVSAHVCLQSADALAAAADQATDPRSAALLRSLCRLFLLRRLREHTGDLLAEGHLTPDQVRALPKTVDTTVAELAPHMMTLVDAFDLPSELLSAIPIASGETIVRTLPDDLPPSP</sequence>
<dbReference type="InterPro" id="IPR046373">
    <property type="entry name" value="Acyl-CoA_Oxase/DH_mid-dom_sf"/>
</dbReference>
<keyword evidence="3" id="KW-0285">Flavoprotein</keyword>
<dbReference type="Gene3D" id="2.40.110.10">
    <property type="entry name" value="Butyryl-CoA Dehydrogenase, subunit A, domain 2"/>
    <property type="match status" value="1"/>
</dbReference>
<dbReference type="RefSeq" id="WP_311695487.1">
    <property type="nucleotide sequence ID" value="NZ_JAVREY010000014.1"/>
</dbReference>
<comment type="cofactor">
    <cofactor evidence="1">
        <name>FAD</name>
        <dbReference type="ChEBI" id="CHEBI:57692"/>
    </cofactor>
</comment>
<feature type="domain" description="Acyl-CoA oxidase C-terminal" evidence="7">
    <location>
        <begin position="526"/>
        <end position="632"/>
    </location>
</feature>
<feature type="region of interest" description="Disordered" evidence="6">
    <location>
        <begin position="36"/>
        <end position="57"/>
    </location>
</feature>
<gene>
    <name evidence="9" type="ORF">RM764_15150</name>
</gene>
<dbReference type="Pfam" id="PF01756">
    <property type="entry name" value="ACOX"/>
    <property type="match status" value="1"/>
</dbReference>
<evidence type="ECO:0000256" key="1">
    <source>
        <dbReference type="ARBA" id="ARBA00001974"/>
    </source>
</evidence>
<dbReference type="PANTHER" id="PTHR10909:SF382">
    <property type="entry name" value="ACYL-COENZYME A OXIDASE"/>
    <property type="match status" value="1"/>
</dbReference>
<evidence type="ECO:0000313" key="9">
    <source>
        <dbReference type="EMBL" id="MDT0464346.1"/>
    </source>
</evidence>
<evidence type="ECO:0000256" key="2">
    <source>
        <dbReference type="ARBA" id="ARBA00006288"/>
    </source>
</evidence>
<name>A0ABU2TTQ4_9ACTN</name>
<dbReference type="Proteomes" id="UP001183809">
    <property type="component" value="Unassembled WGS sequence"/>
</dbReference>
<comment type="similarity">
    <text evidence="2">Belongs to the acyl-CoA oxidase family.</text>
</comment>
<evidence type="ECO:0000313" key="10">
    <source>
        <dbReference type="Proteomes" id="UP001183809"/>
    </source>
</evidence>
<keyword evidence="4" id="KW-0274">FAD</keyword>
<evidence type="ECO:0000256" key="6">
    <source>
        <dbReference type="SAM" id="MobiDB-lite"/>
    </source>
</evidence>
<dbReference type="InterPro" id="IPR055060">
    <property type="entry name" value="ACOX_C_alpha1"/>
</dbReference>
<dbReference type="InterPro" id="IPR009100">
    <property type="entry name" value="AcylCoA_DH/oxidase_NM_dom_sf"/>
</dbReference>
<evidence type="ECO:0000256" key="4">
    <source>
        <dbReference type="ARBA" id="ARBA00022827"/>
    </source>
</evidence>
<dbReference type="InterPro" id="IPR002655">
    <property type="entry name" value="Acyl-CoA_oxidase_C"/>
</dbReference>
<comment type="caution">
    <text evidence="9">The sequence shown here is derived from an EMBL/GenBank/DDBJ whole genome shotgun (WGS) entry which is preliminary data.</text>
</comment>
<organism evidence="9 10">
    <name type="scientific">Streptomyces gibsoniae</name>
    <dbReference type="NCBI Taxonomy" id="3075529"/>
    <lineage>
        <taxon>Bacteria</taxon>
        <taxon>Bacillati</taxon>
        <taxon>Actinomycetota</taxon>
        <taxon>Actinomycetes</taxon>
        <taxon>Kitasatosporales</taxon>
        <taxon>Streptomycetaceae</taxon>
        <taxon>Streptomyces</taxon>
    </lineage>
</organism>
<dbReference type="InterPro" id="IPR012258">
    <property type="entry name" value="Acyl-CoA_oxidase"/>
</dbReference>
<keyword evidence="10" id="KW-1185">Reference proteome</keyword>
<reference evidence="10" key="1">
    <citation type="submission" date="2023-07" db="EMBL/GenBank/DDBJ databases">
        <title>30 novel species of actinomycetes from the DSMZ collection.</title>
        <authorList>
            <person name="Nouioui I."/>
        </authorList>
    </citation>
    <scope>NUCLEOTIDE SEQUENCE [LARGE SCALE GENOMIC DNA]</scope>
    <source>
        <strain evidence="10">DSM 41699</strain>
    </source>
</reference>